<reference evidence="1" key="1">
    <citation type="submission" date="2020-11" db="EMBL/GenBank/DDBJ databases">
        <authorList>
            <person name="Konstantinou D."/>
            <person name="Gkelis S."/>
            <person name="Popin R."/>
            <person name="Fewer D."/>
            <person name="Sivonen K."/>
        </authorList>
    </citation>
    <scope>NUCLEOTIDE SEQUENCE</scope>
    <source>
        <strain evidence="1">TAU-MAC 1115</strain>
    </source>
</reference>
<evidence type="ECO:0000313" key="2">
    <source>
        <dbReference type="Proteomes" id="UP000717364"/>
    </source>
</evidence>
<name>A0A947DCM3_9CYAN</name>
<gene>
    <name evidence="1" type="ORF">IXB50_01225</name>
</gene>
<dbReference type="EMBL" id="JADOES010000002">
    <property type="protein sequence ID" value="MBT9314044.1"/>
    <property type="molecule type" value="Genomic_DNA"/>
</dbReference>
<evidence type="ECO:0000313" key="1">
    <source>
        <dbReference type="EMBL" id="MBT9314044.1"/>
    </source>
</evidence>
<organism evidence="1 2">
    <name type="scientific">Leptothoe spongobia TAU-MAC 1115</name>
    <dbReference type="NCBI Taxonomy" id="1967444"/>
    <lineage>
        <taxon>Bacteria</taxon>
        <taxon>Bacillati</taxon>
        <taxon>Cyanobacteriota</taxon>
        <taxon>Cyanophyceae</taxon>
        <taxon>Nodosilineales</taxon>
        <taxon>Cymatolegaceae</taxon>
        <taxon>Leptothoe</taxon>
        <taxon>Leptothoe spongobia</taxon>
    </lineage>
</organism>
<protein>
    <submittedName>
        <fullName evidence="1">Uncharacterized protein</fullName>
    </submittedName>
</protein>
<comment type="caution">
    <text evidence="1">The sequence shown here is derived from an EMBL/GenBank/DDBJ whole genome shotgun (WGS) entry which is preliminary data.</text>
</comment>
<dbReference type="AlphaFoldDB" id="A0A947DCM3"/>
<dbReference type="Proteomes" id="UP000717364">
    <property type="component" value="Unassembled WGS sequence"/>
</dbReference>
<accession>A0A947DCM3</accession>
<dbReference type="RefSeq" id="WP_215607114.1">
    <property type="nucleotide sequence ID" value="NZ_JADOES010000002.1"/>
</dbReference>
<reference evidence="1" key="2">
    <citation type="journal article" date="2021" name="Mar. Drugs">
        <title>Genome Reduction and Secondary Metabolism of the Marine Sponge-Associated Cyanobacterium Leptothoe.</title>
        <authorList>
            <person name="Konstantinou D."/>
            <person name="Popin R.V."/>
            <person name="Fewer D.P."/>
            <person name="Sivonen K."/>
            <person name="Gkelis S."/>
        </authorList>
    </citation>
    <scope>NUCLEOTIDE SEQUENCE</scope>
    <source>
        <strain evidence="1">TAU-MAC 1115</strain>
    </source>
</reference>
<proteinExistence type="predicted"/>
<keyword evidence="2" id="KW-1185">Reference proteome</keyword>
<sequence length="73" mass="8754">MMFSQTDLKYFELEMLHTILTDDAPYPWNPAEPAAANYFDTIETLTEFYDLLKDNESQWLHLLRQLEPLWEKA</sequence>